<dbReference type="Proteomes" id="UP000293874">
    <property type="component" value="Unassembled WGS sequence"/>
</dbReference>
<evidence type="ECO:0000313" key="1">
    <source>
        <dbReference type="EMBL" id="RZS71254.1"/>
    </source>
</evidence>
<organism evidence="1 2">
    <name type="scientific">Pseudobacter ginsenosidimutans</name>
    <dbReference type="NCBI Taxonomy" id="661488"/>
    <lineage>
        <taxon>Bacteria</taxon>
        <taxon>Pseudomonadati</taxon>
        <taxon>Bacteroidota</taxon>
        <taxon>Chitinophagia</taxon>
        <taxon>Chitinophagales</taxon>
        <taxon>Chitinophagaceae</taxon>
        <taxon>Pseudobacter</taxon>
    </lineage>
</organism>
<reference evidence="1 2" key="1">
    <citation type="submission" date="2019-02" db="EMBL/GenBank/DDBJ databases">
        <title>Genomic Encyclopedia of Type Strains, Phase IV (KMG-IV): sequencing the most valuable type-strain genomes for metagenomic binning, comparative biology and taxonomic classification.</title>
        <authorList>
            <person name="Goeker M."/>
        </authorList>
    </citation>
    <scope>NUCLEOTIDE SEQUENCE [LARGE SCALE GENOMIC DNA]</scope>
    <source>
        <strain evidence="1 2">DSM 18116</strain>
    </source>
</reference>
<proteinExistence type="predicted"/>
<comment type="caution">
    <text evidence="1">The sequence shown here is derived from an EMBL/GenBank/DDBJ whole genome shotgun (WGS) entry which is preliminary data.</text>
</comment>
<evidence type="ECO:0000313" key="2">
    <source>
        <dbReference type="Proteomes" id="UP000293874"/>
    </source>
</evidence>
<gene>
    <name evidence="1" type="ORF">EV199_3156</name>
</gene>
<dbReference type="EMBL" id="SGXA01000002">
    <property type="protein sequence ID" value="RZS71254.1"/>
    <property type="molecule type" value="Genomic_DNA"/>
</dbReference>
<name>A0A4Q7MTI2_9BACT</name>
<keyword evidence="2" id="KW-1185">Reference proteome</keyword>
<accession>A0A4Q7MTI2</accession>
<protein>
    <submittedName>
        <fullName evidence="1">Uncharacterized protein</fullName>
    </submittedName>
</protein>
<sequence>MTNPILKHILIILLAIQLPLHLLSQDSLETPVYTNDYLGISVRIPGKIGFLTRRVANDLTTYYVKAFDTEQEVHYICLMENNAKGSDVMVDSVILKGYLKKIKGNPGINGLQFRPLSFEGYPGQLLKFSDSSSGTALHFSVMNILRGNRNYFFTLFSPLRKMVNKHEDRFLASLQFIEPDTTGWTDHLLPQNSLPVWAPAPFEKVENDTIGNIFEESSHFSYDSVTSTNLTISKFIFPRLFWYPSDTALLRARVAESIGEGERLLSFEFTHNGPFRSAEGWIGYTHSHMNRRVRLLVNGDTLIAMVTAADMRTLKSANIKKMFENYRPAATPAASTIFTNKSGQLFNDFESSDTTVLNEVIDIAELVTYTKEDLPWLYEGLKRNWSRADLFINNYYAGALVQVHHPSTLDTLKEMYRNAGSDMVKAEILFALAGWRTAEAHRILTDLLLKGIPANDRIYDVFEVFRDSSALAAPFAQQLLPLLKDSLARPFVIQLCGQLLEEKFMQPAALGAWKGFIYKHAAGIAAAKLDESTPYWYCMAMVKLLTYMMEPGAISSLNKFLSQPSTIIKLGAAAALIRNNQPVPAAVLQKIAADSITRIILYDTLTKLKKPALFPAKYLNQVAISESELLDYISDHSSEFSSINFLKEIITDFKGSKQKFILYKLVFDIEGFPQPFLGIAGPFPVRPSALPVTGSAATGVFLGRGYAIENIDDDLKEWLMQFEE</sequence>
<dbReference type="AlphaFoldDB" id="A0A4Q7MTI2"/>